<reference evidence="9" key="1">
    <citation type="submission" date="2015-07" db="EMBL/GenBank/DDBJ databases">
        <title>Discovery of a poly(ethylene terephthalate assimilation.</title>
        <authorList>
            <person name="Yoshida S."/>
            <person name="Hiraga K."/>
            <person name="Takehana T."/>
            <person name="Taniguchi I."/>
            <person name="Yamaji H."/>
            <person name="Maeda Y."/>
            <person name="Toyohara K."/>
            <person name="Miyamoto K."/>
            <person name="Kimura Y."/>
            <person name="Oda K."/>
        </authorList>
    </citation>
    <scope>NUCLEOTIDE SEQUENCE [LARGE SCALE GENOMIC DNA]</scope>
    <source>
        <strain evidence="9">NBRC 110686 / TISTR 2288 / 201-F6</strain>
    </source>
</reference>
<evidence type="ECO:0000256" key="3">
    <source>
        <dbReference type="ARBA" id="ARBA00022723"/>
    </source>
</evidence>
<dbReference type="RefSeq" id="WP_054020218.1">
    <property type="nucleotide sequence ID" value="NZ_BBYR01000032.1"/>
</dbReference>
<feature type="domain" description="B12-binding" evidence="6">
    <location>
        <begin position="1"/>
        <end position="133"/>
    </location>
</feature>
<feature type="domain" description="Radical SAM core" evidence="7">
    <location>
        <begin position="173"/>
        <end position="411"/>
    </location>
</feature>
<dbReference type="Proteomes" id="UP000037660">
    <property type="component" value="Unassembled WGS sequence"/>
</dbReference>
<evidence type="ECO:0000256" key="2">
    <source>
        <dbReference type="ARBA" id="ARBA00022691"/>
    </source>
</evidence>
<dbReference type="Gene3D" id="3.40.50.280">
    <property type="entry name" value="Cobalamin-binding domain"/>
    <property type="match status" value="1"/>
</dbReference>
<dbReference type="SFLD" id="SFLDG01082">
    <property type="entry name" value="B12-binding_domain_containing"/>
    <property type="match status" value="1"/>
</dbReference>
<dbReference type="PANTHER" id="PTHR43409">
    <property type="entry name" value="ANAEROBIC MAGNESIUM-PROTOPORPHYRIN IX MONOMETHYL ESTER CYCLASE-RELATED"/>
    <property type="match status" value="1"/>
</dbReference>
<keyword evidence="2" id="KW-0949">S-adenosyl-L-methionine</keyword>
<keyword evidence="9" id="KW-1185">Reference proteome</keyword>
<sequence length="514" mass="57928">MLCLLSINCNDRHYGLGVYLLAAMVRRHRPEWPLRVLNLPVQTTPRQLLFELMAEPARVYGFSVHHGHGPLVLQLARDLRRLQPDAVIVVGGTDVVALDPDEMAADIDWCVVGEGEAPLLALLDAVARGQPPAAGQGLLRPRELHPGLPLRQAQREQLDELPSPYLDGVFDAHDRYPTVYVETYRGCVWNCSFCYEGRGRKRIASYSRGRIEAELGHLLADPRVRRIEFYDTIFNVERERTRWLLDFLIAHNRHGTRLIGEFMLEWLDDEEIARLDASGFEMIEVGLQSVKQRTLQRSGRKTDLARFDERARAVLSRTAVDLCIDAMYGLEDETLDDFLATVDHLGTLEGTNGRRPTPILFTTRVHPGTRLHRRRAIHMVLDGGQDGTPLASPSLSLAETEAFHALFHGYLVLRGTCPRTMNDISGVFARLGGVPLSRLHAGVARVLRRQPSTRLLFDQVDWTEFRANRLLRFYLSAIDRAYLHAVAEELGVADAPGLRAALQALIEREDRADA</sequence>
<evidence type="ECO:0000259" key="6">
    <source>
        <dbReference type="PROSITE" id="PS51332"/>
    </source>
</evidence>
<name>A0A0K8P0R8_PISS1</name>
<protein>
    <submittedName>
        <fullName evidence="8">Uncharacterized protein</fullName>
    </submittedName>
</protein>
<dbReference type="EMBL" id="BBYR01000032">
    <property type="protein sequence ID" value="GAP36223.1"/>
    <property type="molecule type" value="Genomic_DNA"/>
</dbReference>
<evidence type="ECO:0000313" key="8">
    <source>
        <dbReference type="EMBL" id="GAP36223.1"/>
    </source>
</evidence>
<keyword evidence="4" id="KW-0408">Iron</keyword>
<dbReference type="InterPro" id="IPR034466">
    <property type="entry name" value="Methyltransferase_Class_B"/>
</dbReference>
<evidence type="ECO:0000256" key="4">
    <source>
        <dbReference type="ARBA" id="ARBA00023004"/>
    </source>
</evidence>
<dbReference type="Pfam" id="PF04055">
    <property type="entry name" value="Radical_SAM"/>
    <property type="match status" value="1"/>
</dbReference>
<dbReference type="Pfam" id="PF02310">
    <property type="entry name" value="B12-binding"/>
    <property type="match status" value="1"/>
</dbReference>
<dbReference type="AlphaFoldDB" id="A0A0K8P0R8"/>
<dbReference type="SFLD" id="SFLDG01123">
    <property type="entry name" value="methyltransferase_(Class_B)"/>
    <property type="match status" value="1"/>
</dbReference>
<dbReference type="GO" id="GO:0051539">
    <property type="term" value="F:4 iron, 4 sulfur cluster binding"/>
    <property type="evidence" value="ECO:0007669"/>
    <property type="project" value="UniProtKB-KW"/>
</dbReference>
<dbReference type="GO" id="GO:0031419">
    <property type="term" value="F:cobalamin binding"/>
    <property type="evidence" value="ECO:0007669"/>
    <property type="project" value="InterPro"/>
</dbReference>
<keyword evidence="5" id="KW-0411">Iron-sulfur</keyword>
<dbReference type="SFLD" id="SFLDS00029">
    <property type="entry name" value="Radical_SAM"/>
    <property type="match status" value="1"/>
</dbReference>
<reference evidence="8 9" key="2">
    <citation type="journal article" date="2016" name="Science">
        <title>A bacterium that degrades and assimilates poly(ethylene terephthalate).</title>
        <authorList>
            <person name="Yoshida S."/>
            <person name="Hiraga K."/>
            <person name="Takehana T."/>
            <person name="Taniguchi I."/>
            <person name="Yamaji H."/>
            <person name="Maeda Y."/>
            <person name="Toyohara K."/>
            <person name="Miyamoto K."/>
            <person name="Kimura Y."/>
            <person name="Oda K."/>
        </authorList>
    </citation>
    <scope>NUCLEOTIDE SEQUENCE [LARGE SCALE GENOMIC DNA]</scope>
    <source>
        <strain evidence="9">NBRC 110686 / TISTR 2288 / 201-F6</strain>
    </source>
</reference>
<dbReference type="STRING" id="1547922.ISF6_2063"/>
<comment type="cofactor">
    <cofactor evidence="1">
        <name>[4Fe-4S] cluster</name>
        <dbReference type="ChEBI" id="CHEBI:49883"/>
    </cofactor>
</comment>
<evidence type="ECO:0000256" key="5">
    <source>
        <dbReference type="ARBA" id="ARBA00023014"/>
    </source>
</evidence>
<dbReference type="SMART" id="SM00729">
    <property type="entry name" value="Elp3"/>
    <property type="match status" value="1"/>
</dbReference>
<dbReference type="InterPro" id="IPR007197">
    <property type="entry name" value="rSAM"/>
</dbReference>
<dbReference type="PROSITE" id="PS51332">
    <property type="entry name" value="B12_BINDING"/>
    <property type="match status" value="1"/>
</dbReference>
<dbReference type="PANTHER" id="PTHR43409:SF16">
    <property type="entry name" value="SLR0320 PROTEIN"/>
    <property type="match status" value="1"/>
</dbReference>
<evidence type="ECO:0000256" key="1">
    <source>
        <dbReference type="ARBA" id="ARBA00001966"/>
    </source>
</evidence>
<dbReference type="InterPro" id="IPR058240">
    <property type="entry name" value="rSAM_sf"/>
</dbReference>
<dbReference type="GO" id="GO:0046872">
    <property type="term" value="F:metal ion binding"/>
    <property type="evidence" value="ECO:0007669"/>
    <property type="project" value="UniProtKB-KW"/>
</dbReference>
<accession>A0A0K8P0R8</accession>
<dbReference type="Gene3D" id="3.80.30.20">
    <property type="entry name" value="tm_1862 like domain"/>
    <property type="match status" value="1"/>
</dbReference>
<comment type="caution">
    <text evidence="8">The sequence shown here is derived from an EMBL/GenBank/DDBJ whole genome shotgun (WGS) entry which is preliminary data.</text>
</comment>
<evidence type="ECO:0000313" key="9">
    <source>
        <dbReference type="Proteomes" id="UP000037660"/>
    </source>
</evidence>
<dbReference type="InterPro" id="IPR006638">
    <property type="entry name" value="Elp3/MiaA/NifB-like_rSAM"/>
</dbReference>
<evidence type="ECO:0000259" key="7">
    <source>
        <dbReference type="PROSITE" id="PS51918"/>
    </source>
</evidence>
<dbReference type="PROSITE" id="PS51918">
    <property type="entry name" value="RADICAL_SAM"/>
    <property type="match status" value="1"/>
</dbReference>
<dbReference type="GO" id="GO:0005829">
    <property type="term" value="C:cytosol"/>
    <property type="evidence" value="ECO:0007669"/>
    <property type="project" value="TreeGrafter"/>
</dbReference>
<dbReference type="SUPFAM" id="SSF102114">
    <property type="entry name" value="Radical SAM enzymes"/>
    <property type="match status" value="1"/>
</dbReference>
<dbReference type="OrthoDB" id="9801424at2"/>
<dbReference type="InterPro" id="IPR023404">
    <property type="entry name" value="rSAM_horseshoe"/>
</dbReference>
<organism evidence="8 9">
    <name type="scientific">Piscinibacter sakaiensis</name>
    <name type="common">Ideonella sakaiensis</name>
    <dbReference type="NCBI Taxonomy" id="1547922"/>
    <lineage>
        <taxon>Bacteria</taxon>
        <taxon>Pseudomonadati</taxon>
        <taxon>Pseudomonadota</taxon>
        <taxon>Betaproteobacteria</taxon>
        <taxon>Burkholderiales</taxon>
        <taxon>Sphaerotilaceae</taxon>
        <taxon>Piscinibacter</taxon>
    </lineage>
</organism>
<gene>
    <name evidence="8" type="ORF">ISF6_2063</name>
</gene>
<dbReference type="InterPro" id="IPR006158">
    <property type="entry name" value="Cobalamin-bd"/>
</dbReference>
<proteinExistence type="predicted"/>
<dbReference type="CDD" id="cd01335">
    <property type="entry name" value="Radical_SAM"/>
    <property type="match status" value="1"/>
</dbReference>
<dbReference type="GO" id="GO:0003824">
    <property type="term" value="F:catalytic activity"/>
    <property type="evidence" value="ECO:0007669"/>
    <property type="project" value="InterPro"/>
</dbReference>
<dbReference type="InterPro" id="IPR051198">
    <property type="entry name" value="BchE-like"/>
</dbReference>
<keyword evidence="3" id="KW-0479">Metal-binding</keyword>